<feature type="region of interest" description="Disordered" evidence="10">
    <location>
        <begin position="900"/>
        <end position="946"/>
    </location>
</feature>
<feature type="region of interest" description="Disordered" evidence="10">
    <location>
        <begin position="1322"/>
        <end position="1345"/>
    </location>
</feature>
<evidence type="ECO:0000256" key="5">
    <source>
        <dbReference type="ARBA" id="ARBA00022989"/>
    </source>
</evidence>
<feature type="compositionally biased region" description="Polar residues" evidence="10">
    <location>
        <begin position="1280"/>
        <end position="1301"/>
    </location>
</feature>
<feature type="compositionally biased region" description="Low complexity" evidence="10">
    <location>
        <begin position="312"/>
        <end position="332"/>
    </location>
</feature>
<evidence type="ECO:0000256" key="7">
    <source>
        <dbReference type="ARBA" id="ARBA00023242"/>
    </source>
</evidence>
<dbReference type="SMART" id="SM01249">
    <property type="entry name" value="KASH"/>
    <property type="match status" value="1"/>
</dbReference>
<comment type="subcellular location">
    <subcellularLocation>
        <location evidence="8">Nucleus outer membrane</location>
        <topology evidence="8">Single-pass type IV membrane protein</topology>
    </subcellularLocation>
</comment>
<keyword evidence="4" id="KW-0677">Repeat</keyword>
<evidence type="ECO:0000256" key="10">
    <source>
        <dbReference type="SAM" id="MobiDB-lite"/>
    </source>
</evidence>
<keyword evidence="5 11" id="KW-1133">Transmembrane helix</keyword>
<evidence type="ECO:0000259" key="12">
    <source>
        <dbReference type="PROSITE" id="PS51049"/>
    </source>
</evidence>
<dbReference type="PANTHER" id="PTHR14514">
    <property type="entry name" value="PKA ANCHORING PROTEIN"/>
    <property type="match status" value="1"/>
</dbReference>
<evidence type="ECO:0000256" key="11">
    <source>
        <dbReference type="SAM" id="Phobius"/>
    </source>
</evidence>
<evidence type="ECO:0000256" key="6">
    <source>
        <dbReference type="ARBA" id="ARBA00023136"/>
    </source>
</evidence>
<dbReference type="Pfam" id="PF00435">
    <property type="entry name" value="Spectrin"/>
    <property type="match status" value="1"/>
</dbReference>
<evidence type="ECO:0000256" key="1">
    <source>
        <dbReference type="ARBA" id="ARBA00008619"/>
    </source>
</evidence>
<feature type="compositionally biased region" description="Low complexity" evidence="10">
    <location>
        <begin position="113"/>
        <end position="126"/>
    </location>
</feature>
<feature type="compositionally biased region" description="Basic and acidic residues" evidence="10">
    <location>
        <begin position="152"/>
        <end position="166"/>
    </location>
</feature>
<dbReference type="SMART" id="SM00150">
    <property type="entry name" value="SPEC"/>
    <property type="match status" value="3"/>
</dbReference>
<feature type="compositionally biased region" description="Polar residues" evidence="10">
    <location>
        <begin position="360"/>
        <end position="372"/>
    </location>
</feature>
<keyword evidence="2" id="KW-0597">Phosphoprotein</keyword>
<dbReference type="InterPro" id="IPR018159">
    <property type="entry name" value="Spectrin/alpha-actinin"/>
</dbReference>
<dbReference type="PANTHER" id="PTHR14514:SF2">
    <property type="entry name" value="A-KINASE ANCHOR PROTEIN 6"/>
    <property type="match status" value="1"/>
</dbReference>
<dbReference type="InterPro" id="IPR012315">
    <property type="entry name" value="KASH"/>
</dbReference>
<feature type="compositionally biased region" description="Polar residues" evidence="10">
    <location>
        <begin position="170"/>
        <end position="202"/>
    </location>
</feature>
<sequence length="1508" mass="171288">MHSQTVLLNTIIIAMFSPEYFAKQSAYVESLHNALEVALNGSCELANEPNARLKICNDCQKPQLFYSESAPNSPCAIKRHLDFDEPKVSTESPERDKGTYVTAVMNTLINTRSPNSSYNESLLNESSRSDRQELPISHKQFFLHRRPSMRAENSRSKGSPAKDFRRSLRLQRNTVPLVESPNSSKNAIETPKSTSGLTQTDVLSGVSPLVDNGTPRLKADRPGKIARNSSLVKGDYPNGSNPQTNSSEVRKDCTSKQDIYYTLSPLLLDETADKVKPNFDSPYAKSKDKTDFVDAPCAKPMEGVCEYASKTADPSESDSCSESSSSATSTSSGRPEYFAVIKKGDPKRKRDKSRDRSMSFGTSFGRHSNSFHSTHAQVMSVLGDRTNIPSDSNQEKPMEQTNKTISSSVKSTSINQVANLHIEATRNLTETPTTPKLPPPETPNIGYASQMTTPGHEPGLLSFSNVFELGDVSGFDLTDSYVEETDFMKDGYCQCSYCNRNEDIFTSTQLKDWSHEDALHEATHCSRHKPRGREFDTPLTRADLQSPQPIEKKPYKRSPEYQVIMDLFCQCRKQADIDHEALQLDIEKHSTGVASVLNLCEVLLHDGDACATETERQSIEEATKSLDRRWRNICALSMERRLKVEDTQRLWQKFLSDFARFGEWLHECELTSANPNTLCVAYKVAREELRTFEAFQRKVHEGLTQLELINKQYRRLARENRTDTSNKLKQLVHDGNMRWDALSRRVSGILRRLKYAIERRESFEAQREALLVWLTETDLQLTNLEHFSPKSSLEEKMSNVKLFQAKIEERIPLLRELDQKGRLLIEKSEEHDCVAVEEELEDFHKYCWEVISRLDRYHNRLLRLMHDTEMEACQQSLFDDSELQDFSWWTANCLLDGSDVSNSESENNTTRDLLATPTGGSSNMAKTKRDKCNGRTSPHSIGSLEWDHYDISQSEIDAKLDDGDLTGDESISDLSPDMYDEENTELEKINLDSDSKKSSPEPITLKSNLAATTRSRPEDSNAAVDSAPPKRRRQETTKQDQKEKQRARLEQDLDAVLAWLDATSFPSTESVAKIETKVKELKTLQKEIEARKPIVLSINLVAARLTDDAVYDKTAAKSKLMRDGWKELNANAHKRKVELQKMFVRCEDVSRSAKKLRHWIEEQEKKREELAAVCRFHDSPVPVSLQMLRKAHKALIQLRVETLEERVKIASLQEISNQLFFADGRYRTPQSPPVEGAAETSDRLDDIADRLKSLLDRVGEDIRVAETALKEERGRMRGSVGSNSETDSVASEVSLHSTTSMKLKKLRRKVDDSKTMHSFEETTRRQFNHVSSDKAHTKHETSTNNRTHVDTTTVTMKTSTYRSEVSHSTQKLLVGHEIKQHSAETSDEYRHSDSDGESGYVEYETDYQILSDAINWAVEREEKRGVGDYPFDIDNDKASLDLYTPKPGYLRRAFKAALPFYFFLLAVLLFFLLVPLTCLDERYACLRKNNLHLHINPSLAWTDGPPPT</sequence>
<comment type="similarity">
    <text evidence="1">Belongs to the nesprin family.</text>
</comment>
<feature type="compositionally biased region" description="Basic and acidic residues" evidence="10">
    <location>
        <begin position="1331"/>
        <end position="1341"/>
    </location>
</feature>
<dbReference type="PROSITE" id="PS51049">
    <property type="entry name" value="KASH"/>
    <property type="match status" value="1"/>
</dbReference>
<feature type="compositionally biased region" description="Basic and acidic residues" evidence="10">
    <location>
        <begin position="985"/>
        <end position="999"/>
    </location>
</feature>
<feature type="compositionally biased region" description="Basic and acidic residues" evidence="10">
    <location>
        <begin position="1034"/>
        <end position="1048"/>
    </location>
</feature>
<keyword evidence="7" id="KW-0539">Nucleus</keyword>
<feature type="compositionally biased region" description="Polar residues" evidence="10">
    <location>
        <begin position="238"/>
        <end position="247"/>
    </location>
</feature>
<gene>
    <name evidence="13" type="primary">Syne1-003</name>
</gene>
<keyword evidence="3 9" id="KW-0812">Transmembrane</keyword>
<evidence type="ECO:0000256" key="3">
    <source>
        <dbReference type="ARBA" id="ARBA00022692"/>
    </source>
</evidence>
<name>A0A6F9DTI3_9ASCI</name>
<accession>A0A6F9DTI3</accession>
<feature type="region of interest" description="Disordered" evidence="10">
    <location>
        <begin position="1273"/>
        <end position="1309"/>
    </location>
</feature>
<dbReference type="Gene3D" id="1.20.58.60">
    <property type="match status" value="4"/>
</dbReference>
<feature type="region of interest" description="Disordered" evidence="10">
    <location>
        <begin position="958"/>
        <end position="1048"/>
    </location>
</feature>
<dbReference type="GO" id="GO:0005640">
    <property type="term" value="C:nuclear outer membrane"/>
    <property type="evidence" value="ECO:0007669"/>
    <property type="project" value="UniProtKB-SubCell"/>
</dbReference>
<dbReference type="InterPro" id="IPR002017">
    <property type="entry name" value="Spectrin_repeat"/>
</dbReference>
<protein>
    <submittedName>
        <fullName evidence="13">Nesprin-1</fullName>
    </submittedName>
</protein>
<feature type="topological domain" description="Cytoplasmic" evidence="9">
    <location>
        <begin position="1"/>
        <end position="1455"/>
    </location>
</feature>
<feature type="transmembrane region" description="Helical" evidence="11">
    <location>
        <begin position="1460"/>
        <end position="1479"/>
    </location>
</feature>
<evidence type="ECO:0000256" key="8">
    <source>
        <dbReference type="ARBA" id="ARBA00046312"/>
    </source>
</evidence>
<feature type="compositionally biased region" description="Polar residues" evidence="10">
    <location>
        <begin position="900"/>
        <end position="911"/>
    </location>
</feature>
<organism evidence="13">
    <name type="scientific">Phallusia mammillata</name>
    <dbReference type="NCBI Taxonomy" id="59560"/>
    <lineage>
        <taxon>Eukaryota</taxon>
        <taxon>Metazoa</taxon>
        <taxon>Chordata</taxon>
        <taxon>Tunicata</taxon>
        <taxon>Ascidiacea</taxon>
        <taxon>Phlebobranchia</taxon>
        <taxon>Ascidiidae</taxon>
        <taxon>Phallusia</taxon>
    </lineage>
</organism>
<proteinExistence type="evidence at transcript level"/>
<dbReference type="CDD" id="cd00176">
    <property type="entry name" value="SPEC"/>
    <property type="match status" value="2"/>
</dbReference>
<evidence type="ECO:0000256" key="9">
    <source>
        <dbReference type="PROSITE-ProRule" id="PRU00385"/>
    </source>
</evidence>
<evidence type="ECO:0000256" key="2">
    <source>
        <dbReference type="ARBA" id="ARBA00022553"/>
    </source>
</evidence>
<evidence type="ECO:0000256" key="4">
    <source>
        <dbReference type="ARBA" id="ARBA00022737"/>
    </source>
</evidence>
<feature type="domain" description="KASH" evidence="12">
    <location>
        <begin position="1447"/>
        <end position="1508"/>
    </location>
</feature>
<dbReference type="FunFam" id="1.20.58.60:FF:000157">
    <property type="entry name" value="Nesprin-1 isoform 1"/>
    <property type="match status" value="1"/>
</dbReference>
<dbReference type="Pfam" id="PF10541">
    <property type="entry name" value="KASH"/>
    <property type="match status" value="1"/>
</dbReference>
<keyword evidence="6 9" id="KW-0472">Membrane</keyword>
<dbReference type="SUPFAM" id="SSF46966">
    <property type="entry name" value="Spectrin repeat"/>
    <property type="match status" value="4"/>
</dbReference>
<dbReference type="EMBL" id="LR790895">
    <property type="protein sequence ID" value="CAB3266757.1"/>
    <property type="molecule type" value="mRNA"/>
</dbReference>
<feature type="compositionally biased region" description="Polar residues" evidence="10">
    <location>
        <begin position="1005"/>
        <end position="1014"/>
    </location>
</feature>
<feature type="region of interest" description="Disordered" evidence="10">
    <location>
        <begin position="384"/>
        <end position="409"/>
    </location>
</feature>
<evidence type="ECO:0000313" key="13">
    <source>
        <dbReference type="EMBL" id="CAB3266757.1"/>
    </source>
</evidence>
<feature type="topological domain" description="Perinuclear space" evidence="9">
    <location>
        <begin position="1477"/>
        <end position="1508"/>
    </location>
</feature>
<reference evidence="13" key="1">
    <citation type="submission" date="2020-04" db="EMBL/GenBank/DDBJ databases">
        <authorList>
            <person name="Neveu A P."/>
        </authorList>
    </citation>
    <scope>NUCLEOTIDE SEQUENCE</scope>
    <source>
        <tissue evidence="13">Whole embryo</tissue>
    </source>
</reference>
<feature type="region of interest" description="Disordered" evidence="10">
    <location>
        <begin position="309"/>
        <end position="372"/>
    </location>
</feature>
<feature type="region of interest" description="Disordered" evidence="10">
    <location>
        <begin position="111"/>
        <end position="252"/>
    </location>
</feature>